<dbReference type="PIRSF" id="PIRSF029895">
    <property type="entry name" value="SpoIV"/>
    <property type="match status" value="1"/>
</dbReference>
<name>A0A926IST6_9FIRM</name>
<evidence type="ECO:0000313" key="2">
    <source>
        <dbReference type="EMBL" id="MBC8595860.1"/>
    </source>
</evidence>
<reference evidence="2" key="1">
    <citation type="submission" date="2020-08" db="EMBL/GenBank/DDBJ databases">
        <title>Genome public.</title>
        <authorList>
            <person name="Liu C."/>
            <person name="Sun Q."/>
        </authorList>
    </citation>
    <scope>NUCLEOTIDE SEQUENCE</scope>
    <source>
        <strain evidence="2">NSJ-50</strain>
    </source>
</reference>
<sequence>MFVRFFNFLRGYVFLGVRGFFLERFLNLCLKKDICLWDVKYGGENNLEMKMSINGFKQVRGAAYKTRSEVKIKKRAGLPFIIQKYKKRKAFAAGFLIAVILFSALSSFIWRIDVTGNEKVPESVIINRLAELGFKVGTPRFNVDVYRLQNEILKKEKALSWLWVDIKGTRANVSVKEKVPAPEIVDDTVPSNIVASKDGLVTRVVALNGEASVREGDIVDKGDLLISGIVSLGEAGEKIGSARGEVTARTWYSKDGEFPLEKVEYIRTDKKISKNTVNFFGFDVSLYIKDEIPFEFYDKESKTSAFHIGKNFFLPLSNKKDVYYEKNKIETKLTTEGALVYYGGIIKKELDKEIGKDVKVVNASTDHMMQKNGKIYIKVTYECIQSIGENVKIENGG</sequence>
<dbReference type="RefSeq" id="WP_262431442.1">
    <property type="nucleotide sequence ID" value="NZ_JACRTE010000002.1"/>
</dbReference>
<keyword evidence="1" id="KW-1133">Transmembrane helix</keyword>
<comment type="caution">
    <text evidence="2">The sequence shown here is derived from an EMBL/GenBank/DDBJ whole genome shotgun (WGS) entry which is preliminary data.</text>
</comment>
<dbReference type="AlphaFoldDB" id="A0A926IST6"/>
<dbReference type="NCBIfam" id="TIGR02876">
    <property type="entry name" value="spore_yqfD"/>
    <property type="match status" value="1"/>
</dbReference>
<accession>A0A926IST6</accession>
<dbReference type="EMBL" id="JACRTE010000002">
    <property type="protein sequence ID" value="MBC8595860.1"/>
    <property type="molecule type" value="Genomic_DNA"/>
</dbReference>
<dbReference type="Proteomes" id="UP000647416">
    <property type="component" value="Unassembled WGS sequence"/>
</dbReference>
<organism evidence="2 3">
    <name type="scientific">Qingrenia yutianensis</name>
    <dbReference type="NCBI Taxonomy" id="2763676"/>
    <lineage>
        <taxon>Bacteria</taxon>
        <taxon>Bacillati</taxon>
        <taxon>Bacillota</taxon>
        <taxon>Clostridia</taxon>
        <taxon>Eubacteriales</taxon>
        <taxon>Oscillospiraceae</taxon>
        <taxon>Qingrenia</taxon>
    </lineage>
</organism>
<evidence type="ECO:0000256" key="1">
    <source>
        <dbReference type="SAM" id="Phobius"/>
    </source>
</evidence>
<evidence type="ECO:0000313" key="3">
    <source>
        <dbReference type="Proteomes" id="UP000647416"/>
    </source>
</evidence>
<gene>
    <name evidence="2" type="primary">yqfD</name>
    <name evidence="2" type="ORF">H8706_03120</name>
</gene>
<feature type="transmembrane region" description="Helical" evidence="1">
    <location>
        <begin position="90"/>
        <end position="110"/>
    </location>
</feature>
<dbReference type="Pfam" id="PF06898">
    <property type="entry name" value="YqfD"/>
    <property type="match status" value="1"/>
</dbReference>
<proteinExistence type="predicted"/>
<keyword evidence="3" id="KW-1185">Reference proteome</keyword>
<dbReference type="InterPro" id="IPR010690">
    <property type="entry name" value="YqfD"/>
</dbReference>
<keyword evidence="1" id="KW-0812">Transmembrane</keyword>
<keyword evidence="1" id="KW-0472">Membrane</keyword>
<protein>
    <submittedName>
        <fullName evidence="2">Sporulation protein YqfD</fullName>
    </submittedName>
</protein>